<accession>A0ABV5ZXF3</accession>
<evidence type="ECO:0008006" key="3">
    <source>
        <dbReference type="Google" id="ProtNLM"/>
    </source>
</evidence>
<dbReference type="Proteomes" id="UP001589693">
    <property type="component" value="Unassembled WGS sequence"/>
</dbReference>
<dbReference type="RefSeq" id="WP_377852368.1">
    <property type="nucleotide sequence ID" value="NZ_JBHLZU010000011.1"/>
</dbReference>
<proteinExistence type="predicted"/>
<reference evidence="1 2" key="1">
    <citation type="submission" date="2024-09" db="EMBL/GenBank/DDBJ databases">
        <authorList>
            <person name="Sun Q."/>
            <person name="Mori K."/>
        </authorList>
    </citation>
    <scope>NUCLEOTIDE SEQUENCE [LARGE SCALE GENOMIC DNA]</scope>
    <source>
        <strain evidence="1 2">TBRC 7907</strain>
    </source>
</reference>
<protein>
    <recommendedName>
        <fullName evidence="3">DUF4178 domain-containing protein</fullName>
    </recommendedName>
</protein>
<evidence type="ECO:0000313" key="1">
    <source>
        <dbReference type="EMBL" id="MFB9905085.1"/>
    </source>
</evidence>
<dbReference type="EMBL" id="JBHLZU010000011">
    <property type="protein sequence ID" value="MFB9905085.1"/>
    <property type="molecule type" value="Genomic_DNA"/>
</dbReference>
<organism evidence="1 2">
    <name type="scientific">Allokutzneria oryzae</name>
    <dbReference type="NCBI Taxonomy" id="1378989"/>
    <lineage>
        <taxon>Bacteria</taxon>
        <taxon>Bacillati</taxon>
        <taxon>Actinomycetota</taxon>
        <taxon>Actinomycetes</taxon>
        <taxon>Pseudonocardiales</taxon>
        <taxon>Pseudonocardiaceae</taxon>
        <taxon>Allokutzneria</taxon>
    </lineage>
</organism>
<gene>
    <name evidence="1" type="ORF">ACFFQA_14185</name>
</gene>
<keyword evidence="2" id="KW-1185">Reference proteome</keyword>
<sequence>MIVLVVIVLLVAWLATRRQARRDALMNSRWQAMCARQMAEPGLHVVRMASVYQRARRGSKAVIVWGTGYQQDTWFAGNWPVPGSILMIRGTVGWGPHNNNPNVFYVEPDQVICALPPGTERAVARHQERQARSITR</sequence>
<comment type="caution">
    <text evidence="1">The sequence shown here is derived from an EMBL/GenBank/DDBJ whole genome shotgun (WGS) entry which is preliminary data.</text>
</comment>
<name>A0ABV5ZXF3_9PSEU</name>
<evidence type="ECO:0000313" key="2">
    <source>
        <dbReference type="Proteomes" id="UP001589693"/>
    </source>
</evidence>